<sequence>MVPSDNFHAIDSNNNTNNNINNNQFIDIEDDLSNKIIHHHQVWASKLSTPTTNESDLQRTEDNDSSLSVSLYGQDSSDISLANDQNSKSLLRARRTITQDSLIKYIPFRANNHSQILPVSPLQLLDINEDLLLEASNSILSLPSMVNNSFTSKRNGENFNKDKDPSTHSLPVILKSRNNSNNNNNNDKRLSKNSELAISEIKKMNERLAQRKKSQRSDISNYVLKKERKMFQNKVNGKHVNFIIADNMLTGIKTAGLKAIDTKMEDKKLTITDFNIDKKFAFDYSGEENVQSFSNQYMFKFKDYSPNVFNHLRKNFGIDSKDYLISLTSKHIMNELNSPGKSGSFFYFSRDYRYIIKTVHHSEHVHLRKNLKIYYQHISDNPDTLICQFYGLHRIKLPISFENVIRNRKIYLVVMNNVFPPHLPIQKTYDLKGSTWGRITSVTKDENKDENESESSNVLKDLNWLHQKEKILFGPLKKRVFLQQLKRDISLLNTMNVMDYSLLIGIYDLDGDVETDEPVKEKLKEEAQLYYINNSNFNYFKRDEGGILASDNQDNNLSVIYYIGVIDCLTNYSIVKRLETVWRSLNHDLKVISAIPPQNYSNRFYKFIEKSIE</sequence>
<accession>A7TJE4</accession>
<dbReference type="PANTHER" id="PTHR23086:SF8">
    <property type="entry name" value="PHOSPHATIDYLINOSITOL 5-PHOSPHATE 4-KINASE, ISOFORM A"/>
    <property type="match status" value="1"/>
</dbReference>
<proteinExistence type="predicted"/>
<keyword evidence="1" id="KW-0418">Kinase</keyword>
<dbReference type="InterPro" id="IPR027484">
    <property type="entry name" value="PInositol-4-P-5-kinase_N"/>
</dbReference>
<dbReference type="InterPro" id="IPR002498">
    <property type="entry name" value="PInositol-4-P-4/5-kinase_core"/>
</dbReference>
<dbReference type="GO" id="GO:0005886">
    <property type="term" value="C:plasma membrane"/>
    <property type="evidence" value="ECO:0007669"/>
    <property type="project" value="TreeGrafter"/>
</dbReference>
<dbReference type="Gene3D" id="3.30.810.10">
    <property type="entry name" value="2-Layer Sandwich"/>
    <property type="match status" value="1"/>
</dbReference>
<evidence type="ECO:0000259" key="3">
    <source>
        <dbReference type="PROSITE" id="PS51455"/>
    </source>
</evidence>
<keyword evidence="1" id="KW-0067">ATP-binding</keyword>
<dbReference type="HOGENOM" id="CLU_004312_4_1_1"/>
<dbReference type="Proteomes" id="UP000000267">
    <property type="component" value="Unassembled WGS sequence"/>
</dbReference>
<dbReference type="PROSITE" id="PS51455">
    <property type="entry name" value="PIPK"/>
    <property type="match status" value="1"/>
</dbReference>
<gene>
    <name evidence="4" type="ORF">Kpol_1061p18</name>
</gene>
<dbReference type="RefSeq" id="XP_001645452.1">
    <property type="nucleotide sequence ID" value="XM_001645402.1"/>
</dbReference>
<dbReference type="KEGG" id="vpo:Kpol_1061p18"/>
<keyword evidence="1" id="KW-0808">Transferase</keyword>
<keyword evidence="1" id="KW-0547">Nucleotide-binding</keyword>
<dbReference type="STRING" id="436907.A7TJE4"/>
<feature type="compositionally biased region" description="Low complexity" evidence="2">
    <location>
        <begin position="174"/>
        <end position="185"/>
    </location>
</feature>
<dbReference type="GO" id="GO:0005524">
    <property type="term" value="F:ATP binding"/>
    <property type="evidence" value="ECO:0007669"/>
    <property type="project" value="UniProtKB-UniRule"/>
</dbReference>
<feature type="region of interest" description="Disordered" evidence="2">
    <location>
        <begin position="1"/>
        <end position="21"/>
    </location>
</feature>
<reference evidence="4 5" key="1">
    <citation type="journal article" date="2007" name="Proc. Natl. Acad. Sci. U.S.A.">
        <title>Independent sorting-out of thousands of duplicated gene pairs in two yeast species descended from a whole-genome duplication.</title>
        <authorList>
            <person name="Scannell D.R."/>
            <person name="Frank A.C."/>
            <person name="Conant G.C."/>
            <person name="Byrne K.P."/>
            <person name="Woolfit M."/>
            <person name="Wolfe K.H."/>
        </authorList>
    </citation>
    <scope>NUCLEOTIDE SEQUENCE [LARGE SCALE GENOMIC DNA]</scope>
    <source>
        <strain evidence="5">ATCC 22028 / DSM 70294 / BCRC 21397 / CBS 2163 / NBRC 10782 / NRRL Y-8283 / UCD 57-17</strain>
    </source>
</reference>
<dbReference type="InterPro" id="IPR023610">
    <property type="entry name" value="PInositol-4/5-P-5/4-kinase"/>
</dbReference>
<dbReference type="OrthoDB" id="20783at2759"/>
<dbReference type="SUPFAM" id="SSF56104">
    <property type="entry name" value="SAICAR synthase-like"/>
    <property type="match status" value="1"/>
</dbReference>
<dbReference type="InParanoid" id="A7TJE4"/>
<feature type="region of interest" description="Disordered" evidence="2">
    <location>
        <begin position="48"/>
        <end position="68"/>
    </location>
</feature>
<dbReference type="GeneID" id="5545825"/>
<feature type="region of interest" description="Disordered" evidence="2">
    <location>
        <begin position="153"/>
        <end position="194"/>
    </location>
</feature>
<dbReference type="EMBL" id="DS480401">
    <property type="protein sequence ID" value="EDO17594.1"/>
    <property type="molecule type" value="Genomic_DNA"/>
</dbReference>
<dbReference type="PANTHER" id="PTHR23086">
    <property type="entry name" value="PHOSPHATIDYLINOSITOL-4-PHOSPHATE 5-KINASE"/>
    <property type="match status" value="1"/>
</dbReference>
<protein>
    <recommendedName>
        <fullName evidence="3">PIPK domain-containing protein</fullName>
    </recommendedName>
</protein>
<name>A7TJE4_VANPO</name>
<evidence type="ECO:0000313" key="4">
    <source>
        <dbReference type="EMBL" id="EDO17594.1"/>
    </source>
</evidence>
<dbReference type="OMA" id="NSNMKER"/>
<dbReference type="InterPro" id="IPR027483">
    <property type="entry name" value="PInositol-4-P-4/5-kinase_C_sf"/>
</dbReference>
<evidence type="ECO:0000313" key="5">
    <source>
        <dbReference type="Proteomes" id="UP000000267"/>
    </source>
</evidence>
<evidence type="ECO:0000256" key="1">
    <source>
        <dbReference type="PROSITE-ProRule" id="PRU00781"/>
    </source>
</evidence>
<evidence type="ECO:0000256" key="2">
    <source>
        <dbReference type="SAM" id="MobiDB-lite"/>
    </source>
</evidence>
<dbReference type="GO" id="GO:0046854">
    <property type="term" value="P:phosphatidylinositol phosphate biosynthetic process"/>
    <property type="evidence" value="ECO:0007669"/>
    <property type="project" value="TreeGrafter"/>
</dbReference>
<dbReference type="eggNOG" id="KOG0229">
    <property type="taxonomic scope" value="Eukaryota"/>
</dbReference>
<dbReference type="GO" id="GO:0016308">
    <property type="term" value="F:1-phosphatidylinositol-4-phosphate 5-kinase activity"/>
    <property type="evidence" value="ECO:0007669"/>
    <property type="project" value="TreeGrafter"/>
</dbReference>
<dbReference type="SMART" id="SM00330">
    <property type="entry name" value="PIPKc"/>
    <property type="match status" value="1"/>
</dbReference>
<dbReference type="Gene3D" id="3.30.800.10">
    <property type="entry name" value="Phosphatidylinositol Phosphate Kinase II Beta"/>
    <property type="match status" value="1"/>
</dbReference>
<feature type="compositionally biased region" description="Basic and acidic residues" evidence="2">
    <location>
        <begin position="154"/>
        <end position="166"/>
    </location>
</feature>
<feature type="domain" description="PIPK" evidence="3">
    <location>
        <begin position="240"/>
        <end position="612"/>
    </location>
</feature>
<dbReference type="PhylomeDB" id="A7TJE4"/>
<dbReference type="Pfam" id="PF01504">
    <property type="entry name" value="PIP5K"/>
    <property type="match status" value="1"/>
</dbReference>
<keyword evidence="5" id="KW-1185">Reference proteome</keyword>
<dbReference type="AlphaFoldDB" id="A7TJE4"/>
<organism evidence="5">
    <name type="scientific">Vanderwaltozyma polyspora (strain ATCC 22028 / DSM 70294 / BCRC 21397 / CBS 2163 / NBRC 10782 / NRRL Y-8283 / UCD 57-17)</name>
    <name type="common">Kluyveromyces polysporus</name>
    <dbReference type="NCBI Taxonomy" id="436907"/>
    <lineage>
        <taxon>Eukaryota</taxon>
        <taxon>Fungi</taxon>
        <taxon>Dikarya</taxon>
        <taxon>Ascomycota</taxon>
        <taxon>Saccharomycotina</taxon>
        <taxon>Saccharomycetes</taxon>
        <taxon>Saccharomycetales</taxon>
        <taxon>Saccharomycetaceae</taxon>
        <taxon>Vanderwaltozyma</taxon>
    </lineage>
</organism>